<name>A0CMV7_PARTE</name>
<dbReference type="KEGG" id="ptm:GSPATT00038741001"/>
<accession>A0CMV7</accession>
<dbReference type="Proteomes" id="UP000000600">
    <property type="component" value="Unassembled WGS sequence"/>
</dbReference>
<organism evidence="1 2">
    <name type="scientific">Paramecium tetraurelia</name>
    <dbReference type="NCBI Taxonomy" id="5888"/>
    <lineage>
        <taxon>Eukaryota</taxon>
        <taxon>Sar</taxon>
        <taxon>Alveolata</taxon>
        <taxon>Ciliophora</taxon>
        <taxon>Intramacronucleata</taxon>
        <taxon>Oligohymenophorea</taxon>
        <taxon>Peniculida</taxon>
        <taxon>Parameciidae</taxon>
        <taxon>Paramecium</taxon>
    </lineage>
</organism>
<dbReference type="RefSeq" id="XP_001439521.1">
    <property type="nucleotide sequence ID" value="XM_001439484.1"/>
</dbReference>
<dbReference type="InParanoid" id="A0CMV7"/>
<gene>
    <name evidence="1" type="ORF">GSPATT00038741001</name>
</gene>
<evidence type="ECO:0000313" key="2">
    <source>
        <dbReference type="Proteomes" id="UP000000600"/>
    </source>
</evidence>
<keyword evidence="2" id="KW-1185">Reference proteome</keyword>
<dbReference type="AlphaFoldDB" id="A0CMV7"/>
<reference evidence="1 2" key="1">
    <citation type="journal article" date="2006" name="Nature">
        <title>Global trends of whole-genome duplications revealed by the ciliate Paramecium tetraurelia.</title>
        <authorList>
            <consortium name="Genoscope"/>
            <person name="Aury J.-M."/>
            <person name="Jaillon O."/>
            <person name="Duret L."/>
            <person name="Noel B."/>
            <person name="Jubin C."/>
            <person name="Porcel B.M."/>
            <person name="Segurens B."/>
            <person name="Daubin V."/>
            <person name="Anthouard V."/>
            <person name="Aiach N."/>
            <person name="Arnaiz O."/>
            <person name="Billaut A."/>
            <person name="Beisson J."/>
            <person name="Blanc I."/>
            <person name="Bouhouche K."/>
            <person name="Camara F."/>
            <person name="Duharcourt S."/>
            <person name="Guigo R."/>
            <person name="Gogendeau D."/>
            <person name="Katinka M."/>
            <person name="Keller A.-M."/>
            <person name="Kissmehl R."/>
            <person name="Klotz C."/>
            <person name="Koll F."/>
            <person name="Le Moue A."/>
            <person name="Lepere C."/>
            <person name="Malinsky S."/>
            <person name="Nowacki M."/>
            <person name="Nowak J.K."/>
            <person name="Plattner H."/>
            <person name="Poulain J."/>
            <person name="Ruiz F."/>
            <person name="Serrano V."/>
            <person name="Zagulski M."/>
            <person name="Dessen P."/>
            <person name="Betermier M."/>
            <person name="Weissenbach J."/>
            <person name="Scarpelli C."/>
            <person name="Schachter V."/>
            <person name="Sperling L."/>
            <person name="Meyer E."/>
            <person name="Cohen J."/>
            <person name="Wincker P."/>
        </authorList>
    </citation>
    <scope>NUCLEOTIDE SEQUENCE [LARGE SCALE GENOMIC DNA]</scope>
    <source>
        <strain evidence="1 2">Stock d4-2</strain>
    </source>
</reference>
<dbReference type="SMART" id="SM00639">
    <property type="entry name" value="PSA"/>
    <property type="match status" value="1"/>
</dbReference>
<dbReference type="EMBL" id="CT868116">
    <property type="protein sequence ID" value="CAK72124.1"/>
    <property type="molecule type" value="Genomic_DNA"/>
</dbReference>
<sequence length="520" mass="59042">MDLYELMKLVRLLQNLFKQLYYANPRSQLVLLIISLLSQDLPIYCSAKKHLKIAKSNEQDHQLAYGLSASYCINNVMHQPKMLKQQAQFLQDNSLLFKSFNCVYKQMDTQESMHFQQCLQRMHEQISNCNKLAQINCTIGSKVSGGDCNWDGLNYVDKTCTNFIKITHNKCQYLLDQCAVNNGQMNCQTWQNSCSSYSIQDNCVITSQIKKCIWIATALRNTICAHFHNTYNSDQECQSHPVSDDTCTVVYKIGGLGFVLKTKLIVRIIQHKSNVIKTISNYAGVDDCKWSMEKCYSLSTFAAGACWNIQNWMHKTGLLQKKCSRFNIHRLLSIGYNMSSKKKRLLNVLLVNLLVNGEQSASCFRFTDGLCVRNSAVPPTCQSVAQASDYALQTGLTGLDHSKCQAYNSLCTSVSDGTGCQIISKVVQVILKQILVQLLRQVINAYIMVVLESLQLPRQITQQYQQDLKLTLMDMLQLEVVLHTKKKYPGIDLDAQNHQLENVIYTQLLLGSVLSELHDK</sequence>
<protein>
    <submittedName>
        <fullName evidence="1">Uncharacterized protein</fullName>
    </submittedName>
</protein>
<dbReference type="InterPro" id="IPR002895">
    <property type="entry name" value="Paramecium_SA"/>
</dbReference>
<evidence type="ECO:0000313" key="1">
    <source>
        <dbReference type="EMBL" id="CAK72124.1"/>
    </source>
</evidence>
<dbReference type="HOGENOM" id="CLU_524260_0_0_1"/>
<proteinExistence type="predicted"/>
<dbReference type="GeneID" id="5025308"/>
<dbReference type="Pfam" id="PF01508">
    <property type="entry name" value="Paramecium_SA"/>
    <property type="match status" value="2"/>
</dbReference>